<dbReference type="OrthoDB" id="9813458at2"/>
<dbReference type="NCBIfam" id="TIGR01844">
    <property type="entry name" value="type_I_sec_TolC"/>
    <property type="match status" value="1"/>
</dbReference>
<evidence type="ECO:0000256" key="6">
    <source>
        <dbReference type="ARBA" id="ARBA00023136"/>
    </source>
</evidence>
<keyword evidence="10" id="KW-1185">Reference proteome</keyword>
<evidence type="ECO:0000313" key="9">
    <source>
        <dbReference type="EMBL" id="ALS97519.1"/>
    </source>
</evidence>
<organism evidence="9 10">
    <name type="scientific">Lacimicrobium alkaliphilum</name>
    <dbReference type="NCBI Taxonomy" id="1526571"/>
    <lineage>
        <taxon>Bacteria</taxon>
        <taxon>Pseudomonadati</taxon>
        <taxon>Pseudomonadota</taxon>
        <taxon>Gammaproteobacteria</taxon>
        <taxon>Alteromonadales</taxon>
        <taxon>Alteromonadaceae</taxon>
        <taxon>Lacimicrobium</taxon>
    </lineage>
</organism>
<evidence type="ECO:0000256" key="7">
    <source>
        <dbReference type="ARBA" id="ARBA00023237"/>
    </source>
</evidence>
<dbReference type="AlphaFoldDB" id="A0A0U3ATW2"/>
<dbReference type="RefSeq" id="WP_062476755.1">
    <property type="nucleotide sequence ID" value="NZ_CP013650.1"/>
</dbReference>
<feature type="signal peptide" evidence="8">
    <location>
        <begin position="1"/>
        <end position="20"/>
    </location>
</feature>
<dbReference type="Proteomes" id="UP000068447">
    <property type="component" value="Chromosome"/>
</dbReference>
<evidence type="ECO:0000256" key="4">
    <source>
        <dbReference type="ARBA" id="ARBA00022452"/>
    </source>
</evidence>
<reference evidence="9 10" key="1">
    <citation type="submission" date="2015-12" db="EMBL/GenBank/DDBJ databases">
        <title>Complete genome of Lacimicrobium alkaliphilum KCTC 32984.</title>
        <authorList>
            <person name="Kim S.-G."/>
            <person name="Lee Y.-J."/>
        </authorList>
    </citation>
    <scope>NUCLEOTIDE SEQUENCE [LARGE SCALE GENOMIC DNA]</scope>
    <source>
        <strain evidence="9 10">YelD216</strain>
    </source>
</reference>
<dbReference type="Pfam" id="PF02321">
    <property type="entry name" value="OEP"/>
    <property type="match status" value="2"/>
</dbReference>
<evidence type="ECO:0000256" key="1">
    <source>
        <dbReference type="ARBA" id="ARBA00004442"/>
    </source>
</evidence>
<gene>
    <name evidence="9" type="primary">tolC</name>
    <name evidence="9" type="ORF">AT746_04035</name>
</gene>
<dbReference type="InterPro" id="IPR058622">
    <property type="entry name" value="TolC"/>
</dbReference>
<dbReference type="GO" id="GO:0015288">
    <property type="term" value="F:porin activity"/>
    <property type="evidence" value="ECO:0007669"/>
    <property type="project" value="TreeGrafter"/>
</dbReference>
<accession>A0A0U3ATW2</accession>
<dbReference type="InterPro" id="IPR003423">
    <property type="entry name" value="OMP_efflux"/>
</dbReference>
<keyword evidence="5" id="KW-0812">Transmembrane</keyword>
<dbReference type="GO" id="GO:1990281">
    <property type="term" value="C:efflux pump complex"/>
    <property type="evidence" value="ECO:0007669"/>
    <property type="project" value="TreeGrafter"/>
</dbReference>
<dbReference type="InterPro" id="IPR010130">
    <property type="entry name" value="T1SS_OMP_TolC"/>
</dbReference>
<dbReference type="PANTHER" id="PTHR30026:SF20">
    <property type="entry name" value="OUTER MEMBRANE PROTEIN TOLC"/>
    <property type="match status" value="1"/>
</dbReference>
<sequence length="449" mass="49371">MKKSLLALLVGFSFTSQAYADDLHQVYQLALKNDPTVNKAKAQQQAAEQGIAINRASLLPQISASAGYSMATDERVNFQESGIVIIESDTDTTSWGLQLDLSLYDHNNWILMDRAEKVARQAEVSYSNEVQDLILRTTTAYLAVLRAIDSLEFVKAEKNAIERQLEQTKQRFAVGLTAITDVHEAQANYDSTVAQQIRAENDVELRLEELRAITGKYHDELAVLNTENFSPSRPSPQDPRHWVNIAEDQNLELLAAKLAKDISQDDIRSARSGHLPTLSLRGRYEGSKSDIEASGIENSLPSTDGSSIGLNLSIPLYSGGRTSAQVDQARYNYVATSEDLELAHRSTIRSVRSAYNDIIAAISTTEALEQAVVSAESALRATEAGFEVGTRTIVDVLNSTRNVFSAKRDLANARYDFIISSLELKKAVGSLTEQDLIDINQGLMASNNN</sequence>
<evidence type="ECO:0000256" key="8">
    <source>
        <dbReference type="SAM" id="SignalP"/>
    </source>
</evidence>
<keyword evidence="4" id="KW-1134">Transmembrane beta strand</keyword>
<evidence type="ECO:0000313" key="10">
    <source>
        <dbReference type="Proteomes" id="UP000068447"/>
    </source>
</evidence>
<evidence type="ECO:0000256" key="5">
    <source>
        <dbReference type="ARBA" id="ARBA00022692"/>
    </source>
</evidence>
<dbReference type="SUPFAM" id="SSF56954">
    <property type="entry name" value="Outer membrane efflux proteins (OEP)"/>
    <property type="match status" value="1"/>
</dbReference>
<proteinExistence type="inferred from homology"/>
<dbReference type="GO" id="GO:0009279">
    <property type="term" value="C:cell outer membrane"/>
    <property type="evidence" value="ECO:0007669"/>
    <property type="project" value="UniProtKB-SubCell"/>
</dbReference>
<dbReference type="GO" id="GO:0015562">
    <property type="term" value="F:efflux transmembrane transporter activity"/>
    <property type="evidence" value="ECO:0007669"/>
    <property type="project" value="InterPro"/>
</dbReference>
<keyword evidence="3" id="KW-0813">Transport</keyword>
<protein>
    <submittedName>
        <fullName evidence="9">Outer membrane channel protein</fullName>
    </submittedName>
</protein>
<evidence type="ECO:0000256" key="2">
    <source>
        <dbReference type="ARBA" id="ARBA00007613"/>
    </source>
</evidence>
<comment type="subcellular location">
    <subcellularLocation>
        <location evidence="1">Cell outer membrane</location>
    </subcellularLocation>
</comment>
<dbReference type="Gene3D" id="1.20.1600.10">
    <property type="entry name" value="Outer membrane efflux proteins (OEP)"/>
    <property type="match status" value="1"/>
</dbReference>
<keyword evidence="8" id="KW-0732">Signal</keyword>
<feature type="chain" id="PRO_5006836181" evidence="8">
    <location>
        <begin position="21"/>
        <end position="449"/>
    </location>
</feature>
<dbReference type="KEGG" id="lal:AT746_04035"/>
<dbReference type="PANTHER" id="PTHR30026">
    <property type="entry name" value="OUTER MEMBRANE PROTEIN TOLC"/>
    <property type="match status" value="1"/>
</dbReference>
<evidence type="ECO:0000256" key="3">
    <source>
        <dbReference type="ARBA" id="ARBA00022448"/>
    </source>
</evidence>
<dbReference type="EMBL" id="CP013650">
    <property type="protein sequence ID" value="ALS97519.1"/>
    <property type="molecule type" value="Genomic_DNA"/>
</dbReference>
<comment type="similarity">
    <text evidence="2">Belongs to the outer membrane factor (OMF) (TC 1.B.17) family.</text>
</comment>
<name>A0A0U3ATW2_9ALTE</name>
<keyword evidence="7" id="KW-0998">Cell outer membrane</keyword>
<keyword evidence="6" id="KW-0472">Membrane</keyword>
<dbReference type="STRING" id="1526571.AT746_04035"/>
<dbReference type="InterPro" id="IPR051906">
    <property type="entry name" value="TolC-like"/>
</dbReference>
<dbReference type="NCBIfam" id="NF007002">
    <property type="entry name" value="PRK09465.1"/>
    <property type="match status" value="1"/>
</dbReference>